<comment type="caution">
    <text evidence="6">The sequence shown here is derived from an EMBL/GenBank/DDBJ whole genome shotgun (WGS) entry which is preliminary data.</text>
</comment>
<dbReference type="EMBL" id="SAXZ01000012">
    <property type="protein sequence ID" value="TXJ32308.1"/>
    <property type="molecule type" value="Genomic_DNA"/>
</dbReference>
<name>A0AB38PVW5_9SPIR</name>
<dbReference type="InterPro" id="IPR050179">
    <property type="entry name" value="Trans_hexapeptide_repeat"/>
</dbReference>
<keyword evidence="8" id="KW-1185">Reference proteome</keyword>
<dbReference type="PROSITE" id="PS00101">
    <property type="entry name" value="HEXAPEP_TRANSFERASES"/>
    <property type="match status" value="1"/>
</dbReference>
<evidence type="ECO:0000313" key="6">
    <source>
        <dbReference type="EMBL" id="TXJ23765.1"/>
    </source>
</evidence>
<organism evidence="6 9">
    <name type="scientific">Brachyspira aalborgi</name>
    <dbReference type="NCBI Taxonomy" id="29522"/>
    <lineage>
        <taxon>Bacteria</taxon>
        <taxon>Pseudomonadati</taxon>
        <taxon>Spirochaetota</taxon>
        <taxon>Spirochaetia</taxon>
        <taxon>Brachyspirales</taxon>
        <taxon>Brachyspiraceae</taxon>
        <taxon>Brachyspira</taxon>
    </lineage>
</organism>
<dbReference type="PANTHER" id="PTHR43300">
    <property type="entry name" value="ACETYLTRANSFERASE"/>
    <property type="match status" value="1"/>
</dbReference>
<keyword evidence="3" id="KW-0677">Repeat</keyword>
<evidence type="ECO:0000256" key="1">
    <source>
        <dbReference type="ARBA" id="ARBA00007274"/>
    </source>
</evidence>
<dbReference type="InterPro" id="IPR011004">
    <property type="entry name" value="Trimer_LpxA-like_sf"/>
</dbReference>
<evidence type="ECO:0000256" key="3">
    <source>
        <dbReference type="ARBA" id="ARBA00022737"/>
    </source>
</evidence>
<keyword evidence="2" id="KW-0808">Transferase</keyword>
<keyword evidence="4" id="KW-0046">Antibiotic resistance</keyword>
<reference evidence="6" key="2">
    <citation type="submission" date="2019-01" db="EMBL/GenBank/DDBJ databases">
        <authorList>
            <person name="Thorell K."/>
        </authorList>
    </citation>
    <scope>NUCLEOTIDE SEQUENCE</scope>
    <source>
        <strain evidence="6">PC4597II</strain>
        <strain evidence="7">PC5099IV</strain>
    </source>
</reference>
<dbReference type="Pfam" id="PF00132">
    <property type="entry name" value="Hexapep"/>
    <property type="match status" value="1"/>
</dbReference>
<sequence>MGPNPNEIFPNPKIPSLCFIKNVIKNPNIIVGEHTYYDDINGAENFESHVTHHYDFIGDKLIIGKFCAIAKGIEFIMNGANHRINAITTYPFNIMKNGWEKSAPSLSDLKLKGNTIIGNDVWIGQNVTVLPAVHIGDGAIIGANSVVAKDIPPYSVAVGNPCEVKRKRFDEDLIEYLLKIKWWDWSAEKIFKNMEALCSGDLSKIKNIID</sequence>
<gene>
    <name evidence="6" type="primary">vat</name>
    <name evidence="7" type="ORF">EPJ71_09460</name>
    <name evidence="6" type="ORF">EPJ73_07800</name>
</gene>
<evidence type="ECO:0000313" key="8">
    <source>
        <dbReference type="Proteomes" id="UP000322659"/>
    </source>
</evidence>
<dbReference type="GO" id="GO:0046677">
    <property type="term" value="P:response to antibiotic"/>
    <property type="evidence" value="ECO:0007669"/>
    <property type="project" value="UniProtKB-KW"/>
</dbReference>
<dbReference type="PANTHER" id="PTHR43300:SF11">
    <property type="entry name" value="ACETYLTRANSFERASE RV3034C-RELATED"/>
    <property type="match status" value="1"/>
</dbReference>
<protein>
    <submittedName>
        <fullName evidence="6">Vat family streptogramin A O-acetyltransferase</fullName>
    </submittedName>
</protein>
<dbReference type="SUPFAM" id="SSF51161">
    <property type="entry name" value="Trimeric LpxA-like enzymes"/>
    <property type="match status" value="1"/>
</dbReference>
<dbReference type="Proteomes" id="UP000322659">
    <property type="component" value="Unassembled WGS sequence"/>
</dbReference>
<accession>A0AB38PVW5</accession>
<proteinExistence type="inferred from homology"/>
<evidence type="ECO:0000313" key="9">
    <source>
        <dbReference type="Proteomes" id="UP000324336"/>
    </source>
</evidence>
<dbReference type="FunFam" id="2.160.10.10:FF:000037">
    <property type="entry name" value="Streptogramin A acetyltransferase"/>
    <property type="match status" value="1"/>
</dbReference>
<dbReference type="GO" id="GO:0016746">
    <property type="term" value="F:acyltransferase activity"/>
    <property type="evidence" value="ECO:0007669"/>
    <property type="project" value="UniProtKB-KW"/>
</dbReference>
<dbReference type="AlphaFoldDB" id="A0AB38PVW5"/>
<reference evidence="8 9" key="1">
    <citation type="journal article" date="1992" name="Lakartidningen">
        <title>[Penicillin V and not amoxicillin is the first choice preparation in acute otitis].</title>
        <authorList>
            <person name="Kamme C."/>
            <person name="Lundgren K."/>
            <person name="Prellner K."/>
        </authorList>
    </citation>
    <scope>NUCLEOTIDE SEQUENCE [LARGE SCALE GENOMIC DNA]</scope>
    <source>
        <strain evidence="6 9">PC4597II</strain>
        <strain evidence="7 8">PC5099IV</strain>
    </source>
</reference>
<dbReference type="InterPro" id="IPR018357">
    <property type="entry name" value="Hexapep_transf_CS"/>
</dbReference>
<dbReference type="EMBL" id="SAYA01000023">
    <property type="protein sequence ID" value="TXJ23765.1"/>
    <property type="molecule type" value="Genomic_DNA"/>
</dbReference>
<dbReference type="Gene3D" id="2.160.10.10">
    <property type="entry name" value="Hexapeptide repeat proteins"/>
    <property type="match status" value="1"/>
</dbReference>
<keyword evidence="5" id="KW-0012">Acyltransferase</keyword>
<evidence type="ECO:0000256" key="2">
    <source>
        <dbReference type="ARBA" id="ARBA00022679"/>
    </source>
</evidence>
<dbReference type="Proteomes" id="UP000324336">
    <property type="component" value="Unassembled WGS sequence"/>
</dbReference>
<evidence type="ECO:0000256" key="4">
    <source>
        <dbReference type="ARBA" id="ARBA00023251"/>
    </source>
</evidence>
<dbReference type="RefSeq" id="WP_021957700.1">
    <property type="nucleotide sequence ID" value="NZ_SAXZ01000012.1"/>
</dbReference>
<evidence type="ECO:0000256" key="5">
    <source>
        <dbReference type="ARBA" id="ARBA00023315"/>
    </source>
</evidence>
<dbReference type="InterPro" id="IPR001451">
    <property type="entry name" value="Hexapep"/>
</dbReference>
<evidence type="ECO:0000313" key="7">
    <source>
        <dbReference type="EMBL" id="TXJ32308.1"/>
    </source>
</evidence>
<dbReference type="CDD" id="cd03349">
    <property type="entry name" value="LbH_XAT"/>
    <property type="match status" value="1"/>
</dbReference>
<comment type="similarity">
    <text evidence="1">Belongs to the transferase hexapeptide repeat family.</text>
</comment>
<dbReference type="NCBIfam" id="NF000311">
    <property type="entry name" value="Vat_ABCDEFH"/>
    <property type="match status" value="1"/>
</dbReference>